<organism evidence="1 2">
    <name type="scientific">Anisodus tanguticus</name>
    <dbReference type="NCBI Taxonomy" id="243964"/>
    <lineage>
        <taxon>Eukaryota</taxon>
        <taxon>Viridiplantae</taxon>
        <taxon>Streptophyta</taxon>
        <taxon>Embryophyta</taxon>
        <taxon>Tracheophyta</taxon>
        <taxon>Spermatophyta</taxon>
        <taxon>Magnoliopsida</taxon>
        <taxon>eudicotyledons</taxon>
        <taxon>Gunneridae</taxon>
        <taxon>Pentapetalae</taxon>
        <taxon>asterids</taxon>
        <taxon>lamiids</taxon>
        <taxon>Solanales</taxon>
        <taxon>Solanaceae</taxon>
        <taxon>Solanoideae</taxon>
        <taxon>Hyoscyameae</taxon>
        <taxon>Anisodus</taxon>
    </lineage>
</organism>
<evidence type="ECO:0000313" key="2">
    <source>
        <dbReference type="Proteomes" id="UP001291623"/>
    </source>
</evidence>
<dbReference type="Proteomes" id="UP001291623">
    <property type="component" value="Unassembled WGS sequence"/>
</dbReference>
<protein>
    <submittedName>
        <fullName evidence="1">Uncharacterized protein</fullName>
    </submittedName>
</protein>
<sequence length="257" mass="28903">METPQQDNSSDPFLQNPSTVCSNTVYINLDVLAVIFIEREFWSNAKVVAATNDCIRGSNSSVASLFMPNANAILYEIDPGSWSFYFSGLVYGRIYGIGRHTRKSDIISMIGASNLSLDDVRFEYNANYAPVAGMIQFPSRNAYDASLRAGLRKSRLFRMERADRQQWDTLPRYDGKTILLQGVPRNALADDVERFLGGCQYDASSIQMFARQQRAFDRPPARTVLVEFPSQALATHAFITKNRGFCLNNQVAVRLLQ</sequence>
<dbReference type="PANTHER" id="PTHR48167:SF2">
    <property type="entry name" value="EXPRESSED PROTEIN"/>
    <property type="match status" value="1"/>
</dbReference>
<evidence type="ECO:0000313" key="1">
    <source>
        <dbReference type="EMBL" id="KAK4349069.1"/>
    </source>
</evidence>
<keyword evidence="2" id="KW-1185">Reference proteome</keyword>
<dbReference type="AlphaFoldDB" id="A0AAE1RD34"/>
<comment type="caution">
    <text evidence="1">The sequence shown here is derived from an EMBL/GenBank/DDBJ whole genome shotgun (WGS) entry which is preliminary data.</text>
</comment>
<dbReference type="EMBL" id="JAVYJV010000017">
    <property type="protein sequence ID" value="KAK4349069.1"/>
    <property type="molecule type" value="Genomic_DNA"/>
</dbReference>
<accession>A0AAE1RD34</accession>
<dbReference type="PANTHER" id="PTHR48167">
    <property type="entry name" value="EXPRESSED PROTEIN"/>
    <property type="match status" value="1"/>
</dbReference>
<gene>
    <name evidence="1" type="ORF">RND71_031824</name>
</gene>
<reference evidence="1" key="1">
    <citation type="submission" date="2023-12" db="EMBL/GenBank/DDBJ databases">
        <title>Genome assembly of Anisodus tanguticus.</title>
        <authorList>
            <person name="Wang Y.-J."/>
        </authorList>
    </citation>
    <scope>NUCLEOTIDE SEQUENCE</scope>
    <source>
        <strain evidence="1">KB-2021</strain>
        <tissue evidence="1">Leaf</tissue>
    </source>
</reference>
<name>A0AAE1RD34_9SOLA</name>
<proteinExistence type="predicted"/>